<sequence length="736" mass="83276">MLRIYNTLTKNVEEIRPMTPGKVSMYTCGPTVYRYAHIGNLRTYLMADWIRRILISDGNEVYHIKNITDVGHMRQELAEAGGDKMIMAALAEGKSLQEIGEFYADVFWQDEERINILPAHVFPWASHHIPEMLEMVGTLMNKDAAYEAGGNIYFDVNSYPEYGKLSRNFGGDLLEGVRAEADPLKRDPRDFTLWKAAEPGRDVKWDSPWGEGFPGWHIECSAMAHKYLGERFDIHTGGVDNVFPHHEDEIAQSEGTFGGQHVNYWVHGQHLLADGAKMAKSAGNVFTVEDLTSRGFDPLAFRYLCMTVRYRHRMNFTFTSLRAAEKALTGLRNRIWVWRNVSGNGSSPHAVSSEAEAWRGKFWDAIHNDLDLPTGLAITWAMARSDISPADKLELILDFDRVFGLDLAEVPERYEIGSQNNETMERRAALRQQAAYNDADALRSQMTESGMVVEDAGVATRVRPQTPLELQESRWSSVSASREVPSLLDEPDLYDFTFLVNAYDYVDDVRRCVQAVLRYTGGASAEVIVVDNGSTDGTADYLEEAQAEHSNLRVIHCDHVVGDAAGKNIGLKQARGRFIVLLDASTEVVGDILSSVAEHLGDNTIGVFGPYGLTTDDMQHFHEEVERGDADAMQAYCMAFRRADLPKVGLMHESFRFYRNLDIDYCFQFKNAGYRVVCDSGLPLVRHEHRQWEELDENQRDELSRKNFGRFLKRWGSRPDLLINPDAQGFDTGFRH</sequence>
<reference evidence="14" key="1">
    <citation type="submission" date="2023-03" db="EMBL/GenBank/DDBJ databases">
        <authorList>
            <person name="Steffen K."/>
            <person name="Cardenas P."/>
        </authorList>
    </citation>
    <scope>NUCLEOTIDE SEQUENCE</scope>
</reference>
<protein>
    <recommendedName>
        <fullName evidence="11">Cysteine--tRNA ligase, cytoplasmic</fullName>
        <ecNumber evidence="2">6.1.1.16</ecNumber>
    </recommendedName>
    <alternativeName>
        <fullName evidence="10">Cysteinyl-tRNA synthetase</fullName>
    </alternativeName>
</protein>
<dbReference type="SUPFAM" id="SSF52374">
    <property type="entry name" value="Nucleotidylyl transferase"/>
    <property type="match status" value="1"/>
</dbReference>
<dbReference type="Gene3D" id="3.90.550.10">
    <property type="entry name" value="Spore Coat Polysaccharide Biosynthesis Protein SpsA, Chain A"/>
    <property type="match status" value="1"/>
</dbReference>
<dbReference type="InterPro" id="IPR032678">
    <property type="entry name" value="tRNA-synt_1_cat_dom"/>
</dbReference>
<evidence type="ECO:0000256" key="4">
    <source>
        <dbReference type="ARBA" id="ARBA00022723"/>
    </source>
</evidence>
<evidence type="ECO:0000256" key="3">
    <source>
        <dbReference type="ARBA" id="ARBA00022598"/>
    </source>
</evidence>
<keyword evidence="5" id="KW-0547">Nucleotide-binding</keyword>
<evidence type="ECO:0000256" key="11">
    <source>
        <dbReference type="ARBA" id="ARBA00039362"/>
    </source>
</evidence>
<evidence type="ECO:0000256" key="1">
    <source>
        <dbReference type="ARBA" id="ARBA00001947"/>
    </source>
</evidence>
<dbReference type="GO" id="GO:0004817">
    <property type="term" value="F:cysteine-tRNA ligase activity"/>
    <property type="evidence" value="ECO:0007669"/>
    <property type="project" value="UniProtKB-EC"/>
</dbReference>
<dbReference type="Pfam" id="PF01406">
    <property type="entry name" value="tRNA-synt_1e"/>
    <property type="match status" value="1"/>
</dbReference>
<dbReference type="InterPro" id="IPR001173">
    <property type="entry name" value="Glyco_trans_2-like"/>
</dbReference>
<comment type="cofactor">
    <cofactor evidence="1">
        <name>Zn(2+)</name>
        <dbReference type="ChEBI" id="CHEBI:29105"/>
    </cofactor>
</comment>
<evidence type="ECO:0000256" key="10">
    <source>
        <dbReference type="ARBA" id="ARBA00031499"/>
    </source>
</evidence>
<dbReference type="HAMAP" id="MF_00041">
    <property type="entry name" value="Cys_tRNA_synth"/>
    <property type="match status" value="1"/>
</dbReference>
<comment type="caution">
    <text evidence="14">The sequence shown here is derived from an EMBL/GenBank/DDBJ whole genome shotgun (WGS) entry which is preliminary data.</text>
</comment>
<dbReference type="PANTHER" id="PTHR10890:SF3">
    <property type="entry name" value="CYSTEINE--TRNA LIGASE, CYTOPLASMIC"/>
    <property type="match status" value="1"/>
</dbReference>
<dbReference type="Gene3D" id="1.20.120.1910">
    <property type="entry name" value="Cysteine-tRNA ligase, C-terminal anti-codon recognition domain"/>
    <property type="match status" value="1"/>
</dbReference>
<keyword evidence="9" id="KW-0030">Aminoacyl-tRNA synthetase</keyword>
<dbReference type="PANTHER" id="PTHR10890">
    <property type="entry name" value="CYSTEINYL-TRNA SYNTHETASE"/>
    <property type="match status" value="1"/>
</dbReference>
<dbReference type="InterPro" id="IPR015803">
    <property type="entry name" value="Cys-tRNA-ligase"/>
</dbReference>
<proteinExistence type="inferred from homology"/>
<feature type="domain" description="Glycosyltransferase 2-like" evidence="12">
    <location>
        <begin position="500"/>
        <end position="616"/>
    </location>
</feature>
<feature type="domain" description="tRNA synthetases class I catalytic" evidence="13">
    <location>
        <begin position="16"/>
        <end position="325"/>
    </location>
</feature>
<dbReference type="GO" id="GO:0005524">
    <property type="term" value="F:ATP binding"/>
    <property type="evidence" value="ECO:0007669"/>
    <property type="project" value="UniProtKB-KW"/>
</dbReference>
<name>A0AA35T266_GEOBA</name>
<keyword evidence="4" id="KW-0479">Metal-binding</keyword>
<dbReference type="GO" id="GO:0046872">
    <property type="term" value="F:metal ion binding"/>
    <property type="evidence" value="ECO:0007669"/>
    <property type="project" value="UniProtKB-KW"/>
</dbReference>
<organism evidence="14 15">
    <name type="scientific">Geodia barretti</name>
    <name type="common">Barrett's horny sponge</name>
    <dbReference type="NCBI Taxonomy" id="519541"/>
    <lineage>
        <taxon>Eukaryota</taxon>
        <taxon>Metazoa</taxon>
        <taxon>Porifera</taxon>
        <taxon>Demospongiae</taxon>
        <taxon>Heteroscleromorpha</taxon>
        <taxon>Tetractinellida</taxon>
        <taxon>Astrophorina</taxon>
        <taxon>Geodiidae</taxon>
        <taxon>Geodia</taxon>
    </lineage>
</organism>
<evidence type="ECO:0000259" key="12">
    <source>
        <dbReference type="Pfam" id="PF00535"/>
    </source>
</evidence>
<dbReference type="InterPro" id="IPR024909">
    <property type="entry name" value="Cys-tRNA/MSH_ligase"/>
</dbReference>
<dbReference type="InterPro" id="IPR009080">
    <property type="entry name" value="tRNAsynth_Ia_anticodon-bd"/>
</dbReference>
<evidence type="ECO:0000256" key="8">
    <source>
        <dbReference type="ARBA" id="ARBA00022917"/>
    </source>
</evidence>
<dbReference type="AlphaFoldDB" id="A0AA35T266"/>
<dbReference type="Proteomes" id="UP001174909">
    <property type="component" value="Unassembled WGS sequence"/>
</dbReference>
<evidence type="ECO:0000313" key="14">
    <source>
        <dbReference type="EMBL" id="CAI8039618.1"/>
    </source>
</evidence>
<evidence type="ECO:0000259" key="13">
    <source>
        <dbReference type="Pfam" id="PF01406"/>
    </source>
</evidence>
<dbReference type="GO" id="GO:0005829">
    <property type="term" value="C:cytosol"/>
    <property type="evidence" value="ECO:0007669"/>
    <property type="project" value="TreeGrafter"/>
</dbReference>
<gene>
    <name evidence="14" type="ORF">GBAR_LOCUS22058</name>
</gene>
<keyword evidence="6" id="KW-0862">Zinc</keyword>
<dbReference type="InterPro" id="IPR029044">
    <property type="entry name" value="Nucleotide-diphossugar_trans"/>
</dbReference>
<evidence type="ECO:0000256" key="9">
    <source>
        <dbReference type="ARBA" id="ARBA00023146"/>
    </source>
</evidence>
<keyword evidence="8" id="KW-0648">Protein biosynthesis</keyword>
<keyword evidence="15" id="KW-1185">Reference proteome</keyword>
<keyword evidence="7" id="KW-0067">ATP-binding</keyword>
<dbReference type="CDD" id="cd00672">
    <property type="entry name" value="CysRS_core"/>
    <property type="match status" value="1"/>
</dbReference>
<evidence type="ECO:0000313" key="15">
    <source>
        <dbReference type="Proteomes" id="UP001174909"/>
    </source>
</evidence>
<dbReference type="GO" id="GO:0006423">
    <property type="term" value="P:cysteinyl-tRNA aminoacylation"/>
    <property type="evidence" value="ECO:0007669"/>
    <property type="project" value="InterPro"/>
</dbReference>
<dbReference type="PRINTS" id="PR00983">
    <property type="entry name" value="TRNASYNTHCYS"/>
</dbReference>
<dbReference type="EMBL" id="CASHTH010003053">
    <property type="protein sequence ID" value="CAI8039618.1"/>
    <property type="molecule type" value="Genomic_DNA"/>
</dbReference>
<accession>A0AA35T266</accession>
<evidence type="ECO:0000256" key="2">
    <source>
        <dbReference type="ARBA" id="ARBA00012832"/>
    </source>
</evidence>
<evidence type="ECO:0000256" key="6">
    <source>
        <dbReference type="ARBA" id="ARBA00022833"/>
    </source>
</evidence>
<evidence type="ECO:0000256" key="7">
    <source>
        <dbReference type="ARBA" id="ARBA00022840"/>
    </source>
</evidence>
<dbReference type="SUPFAM" id="SSF47323">
    <property type="entry name" value="Anticodon-binding domain of a subclass of class I aminoacyl-tRNA synthetases"/>
    <property type="match status" value="1"/>
</dbReference>
<evidence type="ECO:0000256" key="5">
    <source>
        <dbReference type="ARBA" id="ARBA00022741"/>
    </source>
</evidence>
<dbReference type="SUPFAM" id="SSF53448">
    <property type="entry name" value="Nucleotide-diphospho-sugar transferases"/>
    <property type="match status" value="1"/>
</dbReference>
<dbReference type="InterPro" id="IPR014729">
    <property type="entry name" value="Rossmann-like_a/b/a_fold"/>
</dbReference>
<dbReference type="Pfam" id="PF00535">
    <property type="entry name" value="Glycos_transf_2"/>
    <property type="match status" value="1"/>
</dbReference>
<dbReference type="EC" id="6.1.1.16" evidence="2"/>
<dbReference type="NCBIfam" id="TIGR00435">
    <property type="entry name" value="cysS"/>
    <property type="match status" value="1"/>
</dbReference>
<dbReference type="Gene3D" id="3.40.50.620">
    <property type="entry name" value="HUPs"/>
    <property type="match status" value="1"/>
</dbReference>
<keyword evidence="3 14" id="KW-0436">Ligase</keyword>